<keyword evidence="1" id="KW-0808">Transferase</keyword>
<accession>A0A8H7ELR4</accession>
<dbReference type="PANTHER" id="PTHR13947">
    <property type="entry name" value="GNAT FAMILY N-ACETYLTRANSFERASE"/>
    <property type="match status" value="1"/>
</dbReference>
<comment type="caution">
    <text evidence="3">The sequence shown here is derived from an EMBL/GenBank/DDBJ whole genome shotgun (WGS) entry which is preliminary data.</text>
</comment>
<dbReference type="PROSITE" id="PS51186">
    <property type="entry name" value="GNAT"/>
    <property type="match status" value="1"/>
</dbReference>
<dbReference type="Gene3D" id="3.40.630.30">
    <property type="match status" value="1"/>
</dbReference>
<dbReference type="GO" id="GO:0008080">
    <property type="term" value="F:N-acetyltransferase activity"/>
    <property type="evidence" value="ECO:0007669"/>
    <property type="project" value="InterPro"/>
</dbReference>
<dbReference type="PANTHER" id="PTHR13947:SF37">
    <property type="entry name" value="LD18367P"/>
    <property type="match status" value="1"/>
</dbReference>
<reference evidence="3" key="1">
    <citation type="submission" date="2020-01" db="EMBL/GenBank/DDBJ databases">
        <title>Genome Sequencing of Three Apophysomyces-Like Fungal Strains Confirms a Novel Fungal Genus in the Mucoromycota with divergent Burkholderia-like Endosymbiotic Bacteria.</title>
        <authorList>
            <person name="Stajich J.E."/>
            <person name="Macias A.M."/>
            <person name="Carter-House D."/>
            <person name="Lovett B."/>
            <person name="Kasson L.R."/>
            <person name="Berry K."/>
            <person name="Grigoriev I."/>
            <person name="Chang Y."/>
            <person name="Spatafora J."/>
            <person name="Kasson M.T."/>
        </authorList>
    </citation>
    <scope>NUCLEOTIDE SEQUENCE</scope>
    <source>
        <strain evidence="3">NRRL A-21654</strain>
    </source>
</reference>
<organism evidence="3 4">
    <name type="scientific">Apophysomyces ossiformis</name>
    <dbReference type="NCBI Taxonomy" id="679940"/>
    <lineage>
        <taxon>Eukaryota</taxon>
        <taxon>Fungi</taxon>
        <taxon>Fungi incertae sedis</taxon>
        <taxon>Mucoromycota</taxon>
        <taxon>Mucoromycotina</taxon>
        <taxon>Mucoromycetes</taxon>
        <taxon>Mucorales</taxon>
        <taxon>Mucorineae</taxon>
        <taxon>Mucoraceae</taxon>
        <taxon>Apophysomyces</taxon>
    </lineage>
</organism>
<dbReference type="CDD" id="cd04301">
    <property type="entry name" value="NAT_SF"/>
    <property type="match status" value="1"/>
</dbReference>
<gene>
    <name evidence="3" type="ORF">EC973_003937</name>
</gene>
<dbReference type="OrthoDB" id="41532at2759"/>
<dbReference type="InterPro" id="IPR016181">
    <property type="entry name" value="Acyl_CoA_acyltransferase"/>
</dbReference>
<name>A0A8H7ELR4_9FUNG</name>
<evidence type="ECO:0000259" key="2">
    <source>
        <dbReference type="PROSITE" id="PS51186"/>
    </source>
</evidence>
<dbReference type="SUPFAM" id="SSF55729">
    <property type="entry name" value="Acyl-CoA N-acyltransferases (Nat)"/>
    <property type="match status" value="1"/>
</dbReference>
<evidence type="ECO:0000313" key="4">
    <source>
        <dbReference type="Proteomes" id="UP000605846"/>
    </source>
</evidence>
<keyword evidence="4" id="KW-1185">Reference proteome</keyword>
<dbReference type="EMBL" id="JABAYA010000225">
    <property type="protein sequence ID" value="KAF7721924.1"/>
    <property type="molecule type" value="Genomic_DNA"/>
</dbReference>
<evidence type="ECO:0000256" key="1">
    <source>
        <dbReference type="ARBA" id="ARBA00022679"/>
    </source>
</evidence>
<proteinExistence type="predicted"/>
<dbReference type="InterPro" id="IPR050769">
    <property type="entry name" value="NAT_camello-type"/>
</dbReference>
<dbReference type="Pfam" id="PF00583">
    <property type="entry name" value="Acetyltransf_1"/>
    <property type="match status" value="1"/>
</dbReference>
<dbReference type="AlphaFoldDB" id="A0A8H7ELR4"/>
<feature type="domain" description="N-acetyltransferase" evidence="2">
    <location>
        <begin position="71"/>
        <end position="209"/>
    </location>
</feature>
<sequence>MAFTEPRKYAMTRAQAVEWTEFAATNEWAKDALASTSWEDNSLPERCVAVYYVVDKEKKLHVVIWSHDFKQSFKELSLAWIEELYEVEESDIRQVEYPEESIIKPGGQIFMLLDGDKVAGTVAMMIEHGKCELGKMAVSKAYQGRGFAHPLMMEGITWARKEGHPDITLLTDINLVKAVSLYEKYGFKITHRGEHPMYKRVTCIMHLEF</sequence>
<dbReference type="InterPro" id="IPR000182">
    <property type="entry name" value="GNAT_dom"/>
</dbReference>
<protein>
    <recommendedName>
        <fullName evidence="2">N-acetyltransferase domain-containing protein</fullName>
    </recommendedName>
</protein>
<evidence type="ECO:0000313" key="3">
    <source>
        <dbReference type="EMBL" id="KAF7721924.1"/>
    </source>
</evidence>
<dbReference type="Proteomes" id="UP000605846">
    <property type="component" value="Unassembled WGS sequence"/>
</dbReference>